<evidence type="ECO:0000256" key="10">
    <source>
        <dbReference type="ARBA" id="ARBA00023136"/>
    </source>
</evidence>
<evidence type="ECO:0000313" key="17">
    <source>
        <dbReference type="Proteomes" id="UP000694521"/>
    </source>
</evidence>
<dbReference type="InterPro" id="IPR050668">
    <property type="entry name" value="Cytochrome_b5"/>
</dbReference>
<dbReference type="GO" id="GO:0020037">
    <property type="term" value="F:heme binding"/>
    <property type="evidence" value="ECO:0007669"/>
    <property type="project" value="TreeGrafter"/>
</dbReference>
<dbReference type="Gene3D" id="3.10.120.10">
    <property type="entry name" value="Cytochrome b5-like heme/steroid binding domain"/>
    <property type="match status" value="1"/>
</dbReference>
<keyword evidence="14" id="KW-0732">Signal</keyword>
<dbReference type="SUPFAM" id="SSF55856">
    <property type="entry name" value="Cytochrome b5-like heme/steroid binding domain"/>
    <property type="match status" value="1"/>
</dbReference>
<keyword evidence="3" id="KW-0349">Heme</keyword>
<dbReference type="GO" id="GO:0046872">
    <property type="term" value="F:metal ion binding"/>
    <property type="evidence" value="ECO:0007669"/>
    <property type="project" value="UniProtKB-KW"/>
</dbReference>
<evidence type="ECO:0000256" key="7">
    <source>
        <dbReference type="ARBA" id="ARBA00022848"/>
    </source>
</evidence>
<feature type="signal peptide" evidence="14">
    <location>
        <begin position="1"/>
        <end position="32"/>
    </location>
</feature>
<evidence type="ECO:0000256" key="9">
    <source>
        <dbReference type="ARBA" id="ARBA00023004"/>
    </source>
</evidence>
<keyword evidence="8" id="KW-0249">Electron transport</keyword>
<evidence type="ECO:0000256" key="4">
    <source>
        <dbReference type="ARBA" id="ARBA00022692"/>
    </source>
</evidence>
<evidence type="ECO:0000313" key="16">
    <source>
        <dbReference type="Ensembl" id="ENSACDP00005004019.1"/>
    </source>
</evidence>
<name>A0A8B9D977_ANSCY</name>
<dbReference type="InterPro" id="IPR001199">
    <property type="entry name" value="Cyt_B5-like_heme/steroid-bd"/>
</dbReference>
<dbReference type="Ensembl" id="ENSACDT00005004851.1">
    <property type="protein sequence ID" value="ENSACDP00005004019.1"/>
    <property type="gene ID" value="ENSACDG00005002935.1"/>
</dbReference>
<feature type="domain" description="Cytochrome b5 heme-binding" evidence="15">
    <location>
        <begin position="128"/>
        <end position="170"/>
    </location>
</feature>
<dbReference type="Proteomes" id="UP000694521">
    <property type="component" value="Unplaced"/>
</dbReference>
<dbReference type="PROSITE" id="PS50255">
    <property type="entry name" value="CYTOCHROME_B5_2"/>
    <property type="match status" value="1"/>
</dbReference>
<keyword evidence="2" id="KW-0813">Transport</keyword>
<dbReference type="PANTHER" id="PTHR19359:SF150">
    <property type="entry name" value="CYTOCHROME B5"/>
    <property type="match status" value="1"/>
</dbReference>
<keyword evidence="7" id="KW-0492">Microsome</keyword>
<dbReference type="PRINTS" id="PR00363">
    <property type="entry name" value="CYTOCHROMEB5"/>
</dbReference>
<proteinExistence type="inferred from homology"/>
<evidence type="ECO:0000256" key="6">
    <source>
        <dbReference type="ARBA" id="ARBA00022824"/>
    </source>
</evidence>
<evidence type="ECO:0000256" key="14">
    <source>
        <dbReference type="SAM" id="SignalP"/>
    </source>
</evidence>
<reference evidence="16" key="2">
    <citation type="submission" date="2025-09" db="UniProtKB">
        <authorList>
            <consortium name="Ensembl"/>
        </authorList>
    </citation>
    <scope>IDENTIFICATION</scope>
</reference>
<evidence type="ECO:0000256" key="1">
    <source>
        <dbReference type="ARBA" id="ARBA00004131"/>
    </source>
</evidence>
<evidence type="ECO:0000256" key="8">
    <source>
        <dbReference type="ARBA" id="ARBA00022982"/>
    </source>
</evidence>
<keyword evidence="5" id="KW-0479">Metal-binding</keyword>
<evidence type="ECO:0000256" key="12">
    <source>
        <dbReference type="ARBA" id="ARBA00038168"/>
    </source>
</evidence>
<dbReference type="GO" id="GO:0005789">
    <property type="term" value="C:endoplasmic reticulum membrane"/>
    <property type="evidence" value="ECO:0007669"/>
    <property type="project" value="UniProtKB-SubCell"/>
</dbReference>
<keyword evidence="17" id="KW-1185">Reference proteome</keyword>
<keyword evidence="9" id="KW-0408">Iron</keyword>
<comment type="subcellular location">
    <subcellularLocation>
        <location evidence="1">Endoplasmic reticulum membrane</location>
        <topology evidence="1">Single-pass membrane protein</topology>
        <orientation evidence="1">Cytoplasmic side</orientation>
    </subcellularLocation>
    <subcellularLocation>
        <location evidence="11">Microsome membrane</location>
        <topology evidence="11">Single-pass membrane protein</topology>
        <orientation evidence="11">Cytoplasmic side</orientation>
    </subcellularLocation>
</comment>
<keyword evidence="6" id="KW-0256">Endoplasmic reticulum</keyword>
<evidence type="ECO:0000256" key="13">
    <source>
        <dbReference type="ARBA" id="ARBA00039806"/>
    </source>
</evidence>
<organism evidence="16 17">
    <name type="scientific">Anser cygnoides</name>
    <name type="common">Swan goose</name>
    <dbReference type="NCBI Taxonomy" id="8845"/>
    <lineage>
        <taxon>Eukaryota</taxon>
        <taxon>Metazoa</taxon>
        <taxon>Chordata</taxon>
        <taxon>Craniata</taxon>
        <taxon>Vertebrata</taxon>
        <taxon>Euteleostomi</taxon>
        <taxon>Archelosauria</taxon>
        <taxon>Archosauria</taxon>
        <taxon>Dinosauria</taxon>
        <taxon>Saurischia</taxon>
        <taxon>Theropoda</taxon>
        <taxon>Coelurosauria</taxon>
        <taxon>Aves</taxon>
        <taxon>Neognathae</taxon>
        <taxon>Galloanserae</taxon>
        <taxon>Anseriformes</taxon>
        <taxon>Anatidae</taxon>
        <taxon>Anserinae</taxon>
        <taxon>Anser</taxon>
    </lineage>
</organism>
<evidence type="ECO:0000256" key="11">
    <source>
        <dbReference type="ARBA" id="ARBA00037877"/>
    </source>
</evidence>
<dbReference type="InterPro" id="IPR036400">
    <property type="entry name" value="Cyt_B5-like_heme/steroid_sf"/>
</dbReference>
<feature type="chain" id="PRO_5034465115" description="Cytochrome b5" evidence="14">
    <location>
        <begin position="33"/>
        <end position="247"/>
    </location>
</feature>
<reference evidence="16" key="1">
    <citation type="submission" date="2025-08" db="UniProtKB">
        <authorList>
            <consortium name="Ensembl"/>
        </authorList>
    </citation>
    <scope>IDENTIFICATION</scope>
</reference>
<keyword evidence="10" id="KW-0472">Membrane</keyword>
<protein>
    <recommendedName>
        <fullName evidence="13">Cytochrome b5</fullName>
    </recommendedName>
</protein>
<dbReference type="AlphaFoldDB" id="A0A8B9D977"/>
<dbReference type="Pfam" id="PF00173">
    <property type="entry name" value="Cyt-b5"/>
    <property type="match status" value="1"/>
</dbReference>
<accession>A0A8B9D977</accession>
<evidence type="ECO:0000256" key="5">
    <source>
        <dbReference type="ARBA" id="ARBA00022723"/>
    </source>
</evidence>
<comment type="similarity">
    <text evidence="12">Belongs to the cytochrome b5 family.</text>
</comment>
<evidence type="ECO:0000256" key="2">
    <source>
        <dbReference type="ARBA" id="ARBA00022448"/>
    </source>
</evidence>
<dbReference type="PANTHER" id="PTHR19359">
    <property type="entry name" value="CYTOCHROME B5"/>
    <property type="match status" value="1"/>
</dbReference>
<sequence>MSSRFLGLPSASWLKLETLCIYLCCSLADARGKVTSVQLWWQRSGRVSPLQLTRVMSWSLPYFLCGDALCKTVALEGSAAGQTENKTFREKLECLSEAAPVATWLLCSSTWEGFGNVVDGHAVVSSLQHPGGEEVLREQAGGDATENFEDVGHSTDARTLSESFIVGELHPDDRAKLQKPTEPLITTVQSNSSSWSNWVIPAIAAIIVALMYRSYMSDCCRYSYPQTVLFGCHWKIQAKYETQCLAQ</sequence>
<evidence type="ECO:0000259" key="15">
    <source>
        <dbReference type="PROSITE" id="PS50255"/>
    </source>
</evidence>
<evidence type="ECO:0000256" key="3">
    <source>
        <dbReference type="ARBA" id="ARBA00022617"/>
    </source>
</evidence>
<keyword evidence="4" id="KW-0812">Transmembrane</keyword>